<dbReference type="InterPro" id="IPR013762">
    <property type="entry name" value="Integrase-like_cat_sf"/>
</dbReference>
<keyword evidence="2" id="KW-0229">DNA integration</keyword>
<evidence type="ECO:0000313" key="6">
    <source>
        <dbReference type="EMBL" id="KAA0679172.1"/>
    </source>
</evidence>
<dbReference type="AlphaFoldDB" id="A0A9W7NHU7"/>
<dbReference type="InterPro" id="IPR002104">
    <property type="entry name" value="Integrase_catalytic"/>
</dbReference>
<keyword evidence="4" id="KW-0233">DNA recombination</keyword>
<evidence type="ECO:0000256" key="2">
    <source>
        <dbReference type="ARBA" id="ARBA00022908"/>
    </source>
</evidence>
<dbReference type="PANTHER" id="PTHR30349">
    <property type="entry name" value="PHAGE INTEGRASE-RELATED"/>
    <property type="match status" value="1"/>
</dbReference>
<keyword evidence="3" id="KW-0238">DNA-binding</keyword>
<evidence type="ECO:0000256" key="3">
    <source>
        <dbReference type="ARBA" id="ARBA00023125"/>
    </source>
</evidence>
<organism evidence="6 7">
    <name type="scientific">Roseomonas genomospecies 6</name>
    <dbReference type="NCBI Taxonomy" id="214106"/>
    <lineage>
        <taxon>Bacteria</taxon>
        <taxon>Pseudomonadati</taxon>
        <taxon>Pseudomonadota</taxon>
        <taxon>Alphaproteobacteria</taxon>
        <taxon>Acetobacterales</taxon>
        <taxon>Roseomonadaceae</taxon>
        <taxon>Roseomonas</taxon>
    </lineage>
</organism>
<keyword evidence="7" id="KW-1185">Reference proteome</keyword>
<proteinExistence type="inferred from homology"/>
<comment type="similarity">
    <text evidence="1">Belongs to the 'phage' integrase family.</text>
</comment>
<sequence>MSESDEEKARQRVHELLYRKADVAVELAGTQTRVARLTQEKADLESIRDRRTIADLAAVNAALVTEAPRSRRAPAPTPKAKHDVASAFRDRYITEKTRGGWTEQTKRQDTRSIELFLEIAGDKVPSDYSRDDITRFRSTLELIPTNHGKHGGAVKGERPILDVIEDADDEQPRLALKTLKRHWTAAKAFLEWASVHSTKDAKLDPDILKKHKWSTDVRKSQHRKPWTTDTLKKLFASPLYAGCAGADRSQRWRAGDTIIRDAFFWVPLLCLYSGMRAEEASRLRPEDVKEVDGTWVIDITTEGHSRLKNDGAVRRVPVHDTLIRCGLTEHAQEMVRRRADQLFPELKPGGVDSKLSHEVGHFFTDYRKAVGLYEYLMDLHSLRKTFATLLIRNGNRIIDVDELIGHDSTSRVEQKELLHSMTLAHYYGGEELLRLKNIVNGFDPGLDLSHLHLNAHPRR</sequence>
<comment type="caution">
    <text evidence="6">The sequence shown here is derived from an EMBL/GenBank/DDBJ whole genome shotgun (WGS) entry which is preliminary data.</text>
</comment>
<name>A0A9W7NHU7_9PROT</name>
<protein>
    <recommendedName>
        <fullName evidence="5">Tyr recombinase domain-containing protein</fullName>
    </recommendedName>
</protein>
<dbReference type="PROSITE" id="PS51898">
    <property type="entry name" value="TYR_RECOMBINASE"/>
    <property type="match status" value="1"/>
</dbReference>
<dbReference type="InterPro" id="IPR011010">
    <property type="entry name" value="DNA_brk_join_enz"/>
</dbReference>
<dbReference type="GO" id="GO:0003677">
    <property type="term" value="F:DNA binding"/>
    <property type="evidence" value="ECO:0007669"/>
    <property type="project" value="UniProtKB-KW"/>
</dbReference>
<gene>
    <name evidence="6" type="ORF">DS843_16785</name>
</gene>
<evidence type="ECO:0000256" key="1">
    <source>
        <dbReference type="ARBA" id="ARBA00008857"/>
    </source>
</evidence>
<dbReference type="GO" id="GO:0006310">
    <property type="term" value="P:DNA recombination"/>
    <property type="evidence" value="ECO:0007669"/>
    <property type="project" value="UniProtKB-KW"/>
</dbReference>
<dbReference type="CDD" id="cd01184">
    <property type="entry name" value="INT_C_like_1"/>
    <property type="match status" value="1"/>
</dbReference>
<evidence type="ECO:0000313" key="7">
    <source>
        <dbReference type="Proteomes" id="UP000480854"/>
    </source>
</evidence>
<dbReference type="InterPro" id="IPR050090">
    <property type="entry name" value="Tyrosine_recombinase_XerCD"/>
</dbReference>
<feature type="domain" description="Tyr recombinase" evidence="5">
    <location>
        <begin position="221"/>
        <end position="440"/>
    </location>
</feature>
<accession>A0A9W7NHU7</accession>
<dbReference type="Pfam" id="PF00589">
    <property type="entry name" value="Phage_integrase"/>
    <property type="match status" value="1"/>
</dbReference>
<dbReference type="Proteomes" id="UP000480854">
    <property type="component" value="Unassembled WGS sequence"/>
</dbReference>
<dbReference type="SUPFAM" id="SSF56349">
    <property type="entry name" value="DNA breaking-rejoining enzymes"/>
    <property type="match status" value="1"/>
</dbReference>
<reference evidence="6 7" key="1">
    <citation type="submission" date="2018-07" db="EMBL/GenBank/DDBJ databases">
        <title>Genome sequence of Azospirillum sp. ATCC 49961.</title>
        <authorList>
            <person name="Sant'Anna F.H."/>
            <person name="Baldani J.I."/>
            <person name="Zilli J.E."/>
            <person name="Reis V.M."/>
            <person name="Hartmann A."/>
            <person name="Cruz L."/>
            <person name="de Souza E.M."/>
            <person name="de Oliveira Pedrosa F."/>
            <person name="Passaglia L.M.P."/>
        </authorList>
    </citation>
    <scope>NUCLEOTIDE SEQUENCE [LARGE SCALE GENOMIC DNA]</scope>
    <source>
        <strain evidence="6 7">ATCC 49961</strain>
    </source>
</reference>
<dbReference type="Gene3D" id="1.10.443.10">
    <property type="entry name" value="Intergrase catalytic core"/>
    <property type="match status" value="1"/>
</dbReference>
<evidence type="ECO:0000256" key="4">
    <source>
        <dbReference type="ARBA" id="ARBA00023172"/>
    </source>
</evidence>
<evidence type="ECO:0000259" key="5">
    <source>
        <dbReference type="PROSITE" id="PS51898"/>
    </source>
</evidence>
<dbReference type="PANTHER" id="PTHR30349:SF41">
    <property type="entry name" value="INTEGRASE_RECOMBINASE PROTEIN MJ0367-RELATED"/>
    <property type="match status" value="1"/>
</dbReference>
<dbReference type="EMBL" id="QOKW01000013">
    <property type="protein sequence ID" value="KAA0679172.1"/>
    <property type="molecule type" value="Genomic_DNA"/>
</dbReference>
<dbReference type="GO" id="GO:0015074">
    <property type="term" value="P:DNA integration"/>
    <property type="evidence" value="ECO:0007669"/>
    <property type="project" value="UniProtKB-KW"/>
</dbReference>